<sequence>MGSEKEARVTSPEEKGKTVTEKYADVTLRLLEDHGDQFGHLTPEAEQKLRRKLYLRLMVDKSTLGYASILGLFKETGVTPAQYNNSNTMFYVGYLAFQWPGHYLMQRLPFGKFFSFVISSWAAIIFLHCVAVRYSGLIVMRLALGAAEAVIVPSMEITIGMFFNRHEQSFLQPVLWITCQAAPIVTGFISYGLLWTTGHVLPWKLLHIVTGGITLLLAVWVWVDYPANPAEARWLTLEENFHVIRRVHASPQSSIEQKRFKKAQFIETLKDPVSWLFTLQSFTLMYSNNLSYGQKNPITTSIGIDPLGSTLVACCVVATFLLRRHPRHLALHGMVWCVPAVEGGLGMVAIDWANKLALLACLILAASVCGITYIIALGWTTATAAGYTKKLTRNVMFMMG</sequence>
<evidence type="ECO:0000256" key="4">
    <source>
        <dbReference type="ARBA" id="ARBA00022989"/>
    </source>
</evidence>
<evidence type="ECO:0000256" key="3">
    <source>
        <dbReference type="ARBA" id="ARBA00022692"/>
    </source>
</evidence>
<comment type="subcellular location">
    <subcellularLocation>
        <location evidence="1">Membrane</location>
        <topology evidence="1">Multi-pass membrane protein</topology>
    </subcellularLocation>
</comment>
<dbReference type="SUPFAM" id="SSF103473">
    <property type="entry name" value="MFS general substrate transporter"/>
    <property type="match status" value="1"/>
</dbReference>
<evidence type="ECO:0000313" key="8">
    <source>
        <dbReference type="Proteomes" id="UP001391051"/>
    </source>
</evidence>
<dbReference type="PANTHER" id="PTHR43791:SF63">
    <property type="entry name" value="HIGH AFFINITY CYSTEINE TRANSPORTER"/>
    <property type="match status" value="1"/>
</dbReference>
<dbReference type="GeneID" id="92079992"/>
<keyword evidence="3 6" id="KW-0812">Transmembrane</keyword>
<feature type="transmembrane region" description="Helical" evidence="6">
    <location>
        <begin position="329"/>
        <end position="350"/>
    </location>
</feature>
<evidence type="ECO:0000256" key="2">
    <source>
        <dbReference type="ARBA" id="ARBA00022448"/>
    </source>
</evidence>
<feature type="transmembrane region" description="Helical" evidence="6">
    <location>
        <begin position="142"/>
        <end position="162"/>
    </location>
</feature>
<protein>
    <submittedName>
        <fullName evidence="7">Allantoate permease of the major facilitator superfamily</fullName>
    </submittedName>
</protein>
<dbReference type="EMBL" id="JAQQWE010000007">
    <property type="protein sequence ID" value="KAK7946387.1"/>
    <property type="molecule type" value="Genomic_DNA"/>
</dbReference>
<gene>
    <name evidence="7" type="ORF">PG986_010708</name>
</gene>
<dbReference type="Gene3D" id="1.20.1250.20">
    <property type="entry name" value="MFS general substrate transporter like domains"/>
    <property type="match status" value="1"/>
</dbReference>
<evidence type="ECO:0000313" key="7">
    <source>
        <dbReference type="EMBL" id="KAK7946387.1"/>
    </source>
</evidence>
<dbReference type="Pfam" id="PF07690">
    <property type="entry name" value="MFS_1"/>
    <property type="match status" value="1"/>
</dbReference>
<dbReference type="RefSeq" id="XP_066696421.1">
    <property type="nucleotide sequence ID" value="XM_066846930.1"/>
</dbReference>
<dbReference type="PANTHER" id="PTHR43791">
    <property type="entry name" value="PERMEASE-RELATED"/>
    <property type="match status" value="1"/>
</dbReference>
<proteinExistence type="predicted"/>
<dbReference type="InterPro" id="IPR011701">
    <property type="entry name" value="MFS"/>
</dbReference>
<evidence type="ECO:0000256" key="1">
    <source>
        <dbReference type="ARBA" id="ARBA00004141"/>
    </source>
</evidence>
<keyword evidence="8" id="KW-1185">Reference proteome</keyword>
<keyword evidence="5 6" id="KW-0472">Membrane</keyword>
<feature type="transmembrane region" description="Helical" evidence="6">
    <location>
        <begin position="298"/>
        <end position="322"/>
    </location>
</feature>
<organism evidence="7 8">
    <name type="scientific">Apiospora aurea</name>
    <dbReference type="NCBI Taxonomy" id="335848"/>
    <lineage>
        <taxon>Eukaryota</taxon>
        <taxon>Fungi</taxon>
        <taxon>Dikarya</taxon>
        <taxon>Ascomycota</taxon>
        <taxon>Pezizomycotina</taxon>
        <taxon>Sordariomycetes</taxon>
        <taxon>Xylariomycetidae</taxon>
        <taxon>Amphisphaeriales</taxon>
        <taxon>Apiosporaceae</taxon>
        <taxon>Apiospora</taxon>
    </lineage>
</organism>
<dbReference type="InterPro" id="IPR036259">
    <property type="entry name" value="MFS_trans_sf"/>
</dbReference>
<feature type="transmembrane region" description="Helical" evidence="6">
    <location>
        <begin position="205"/>
        <end position="223"/>
    </location>
</feature>
<comment type="caution">
    <text evidence="7">The sequence shown here is derived from an EMBL/GenBank/DDBJ whole genome shotgun (WGS) entry which is preliminary data.</text>
</comment>
<evidence type="ECO:0000256" key="6">
    <source>
        <dbReference type="SAM" id="Phobius"/>
    </source>
</evidence>
<reference evidence="7 8" key="1">
    <citation type="submission" date="2023-01" db="EMBL/GenBank/DDBJ databases">
        <title>Analysis of 21 Apiospora genomes using comparative genomics revels a genus with tremendous synthesis potential of carbohydrate active enzymes and secondary metabolites.</title>
        <authorList>
            <person name="Sorensen T."/>
        </authorList>
    </citation>
    <scope>NUCLEOTIDE SEQUENCE [LARGE SCALE GENOMIC DNA]</scope>
    <source>
        <strain evidence="7 8">CBS 24483</strain>
    </source>
</reference>
<feature type="transmembrane region" description="Helical" evidence="6">
    <location>
        <begin position="113"/>
        <end position="136"/>
    </location>
</feature>
<accession>A0ABR1Q371</accession>
<keyword evidence="2" id="KW-0813">Transport</keyword>
<keyword evidence="4 6" id="KW-1133">Transmembrane helix</keyword>
<feature type="transmembrane region" description="Helical" evidence="6">
    <location>
        <begin position="356"/>
        <end position="380"/>
    </location>
</feature>
<dbReference type="Proteomes" id="UP001391051">
    <property type="component" value="Unassembled WGS sequence"/>
</dbReference>
<evidence type="ECO:0000256" key="5">
    <source>
        <dbReference type="ARBA" id="ARBA00023136"/>
    </source>
</evidence>
<feature type="transmembrane region" description="Helical" evidence="6">
    <location>
        <begin position="174"/>
        <end position="193"/>
    </location>
</feature>
<name>A0ABR1Q371_9PEZI</name>